<feature type="region of interest" description="Disordered" evidence="1">
    <location>
        <begin position="149"/>
        <end position="173"/>
    </location>
</feature>
<evidence type="ECO:0000256" key="1">
    <source>
        <dbReference type="SAM" id="MobiDB-lite"/>
    </source>
</evidence>
<feature type="chain" id="PRO_5044711141" evidence="2">
    <location>
        <begin position="22"/>
        <end position="202"/>
    </location>
</feature>
<protein>
    <submittedName>
        <fullName evidence="3">Uncharacterized protein</fullName>
    </submittedName>
</protein>
<dbReference type="Proteomes" id="UP001372338">
    <property type="component" value="Unassembled WGS sequence"/>
</dbReference>
<evidence type="ECO:0000313" key="5">
    <source>
        <dbReference type="Proteomes" id="UP001372338"/>
    </source>
</evidence>
<evidence type="ECO:0000313" key="4">
    <source>
        <dbReference type="EMBL" id="KAK7268938.1"/>
    </source>
</evidence>
<dbReference type="EMBL" id="JAYWIO010000004">
    <property type="protein sequence ID" value="KAK7268400.1"/>
    <property type="molecule type" value="Genomic_DNA"/>
</dbReference>
<comment type="caution">
    <text evidence="3">The sequence shown here is derived from an EMBL/GenBank/DDBJ whole genome shotgun (WGS) entry which is preliminary data.</text>
</comment>
<keyword evidence="2" id="KW-0732">Signal</keyword>
<sequence length="202" mass="22614">MLTLLSFLLFAFTFLFPLSHCCPVTAAKVGYMSGTVPEGIRPFLQAPSPFRPSSSACYLRRRGTHPLDRRSSVLVRSQQRGSDLIVWVDTTISSSKQACWWQPSIPEEAALWDEDWEKFEDEGFANDLTFDTKNASSKPKPVVINGEQSFNEDHSVGSPMSANGKHESSTNGDYTVGDKLLMHTVKMAWEEALLIVQLERLL</sequence>
<dbReference type="AlphaFoldDB" id="A0AAN9F4P9"/>
<gene>
    <name evidence="3" type="ORF">RIF29_21098</name>
    <name evidence="4" type="ORF">RIF29_21648</name>
</gene>
<accession>A0AAN9F4P9</accession>
<feature type="signal peptide" evidence="2">
    <location>
        <begin position="1"/>
        <end position="21"/>
    </location>
</feature>
<keyword evidence="5" id="KW-1185">Reference proteome</keyword>
<evidence type="ECO:0000256" key="2">
    <source>
        <dbReference type="SAM" id="SignalP"/>
    </source>
</evidence>
<organism evidence="3 5">
    <name type="scientific">Crotalaria pallida</name>
    <name type="common">Smooth rattlebox</name>
    <name type="synonym">Crotalaria striata</name>
    <dbReference type="NCBI Taxonomy" id="3830"/>
    <lineage>
        <taxon>Eukaryota</taxon>
        <taxon>Viridiplantae</taxon>
        <taxon>Streptophyta</taxon>
        <taxon>Embryophyta</taxon>
        <taxon>Tracheophyta</taxon>
        <taxon>Spermatophyta</taxon>
        <taxon>Magnoliopsida</taxon>
        <taxon>eudicotyledons</taxon>
        <taxon>Gunneridae</taxon>
        <taxon>Pentapetalae</taxon>
        <taxon>rosids</taxon>
        <taxon>fabids</taxon>
        <taxon>Fabales</taxon>
        <taxon>Fabaceae</taxon>
        <taxon>Papilionoideae</taxon>
        <taxon>50 kb inversion clade</taxon>
        <taxon>genistoids sensu lato</taxon>
        <taxon>core genistoids</taxon>
        <taxon>Crotalarieae</taxon>
        <taxon>Crotalaria</taxon>
    </lineage>
</organism>
<proteinExistence type="predicted"/>
<name>A0AAN9F4P9_CROPI</name>
<dbReference type="EMBL" id="JAYWIO010000004">
    <property type="protein sequence ID" value="KAK7268938.1"/>
    <property type="molecule type" value="Genomic_DNA"/>
</dbReference>
<reference evidence="3 5" key="1">
    <citation type="submission" date="2024-01" db="EMBL/GenBank/DDBJ databases">
        <title>The genomes of 5 underutilized Papilionoideae crops provide insights into root nodulation and disease resistanc.</title>
        <authorList>
            <person name="Yuan L."/>
        </authorList>
    </citation>
    <scope>NUCLEOTIDE SEQUENCE [LARGE SCALE GENOMIC DNA]</scope>
    <source>
        <strain evidence="3">ZHUSHIDOU_FW_LH</strain>
        <tissue evidence="3">Leaf</tissue>
    </source>
</reference>
<evidence type="ECO:0000313" key="3">
    <source>
        <dbReference type="EMBL" id="KAK7268400.1"/>
    </source>
</evidence>